<evidence type="ECO:0000256" key="2">
    <source>
        <dbReference type="ARBA" id="ARBA00009789"/>
    </source>
</evidence>
<dbReference type="GO" id="GO:0050518">
    <property type="term" value="F:2-C-methyl-D-erythritol 4-phosphate cytidylyltransferase activity"/>
    <property type="evidence" value="ECO:0007669"/>
    <property type="project" value="UniProtKB-EC"/>
</dbReference>
<organism evidence="9 10">
    <name type="scientific">Nannochloropsis gaditana</name>
    <dbReference type="NCBI Taxonomy" id="72520"/>
    <lineage>
        <taxon>Eukaryota</taxon>
        <taxon>Sar</taxon>
        <taxon>Stramenopiles</taxon>
        <taxon>Ochrophyta</taxon>
        <taxon>Eustigmatophyceae</taxon>
        <taxon>Eustigmatales</taxon>
        <taxon>Monodopsidaceae</taxon>
        <taxon>Nannochloropsis</taxon>
    </lineage>
</organism>
<keyword evidence="10" id="KW-1185">Reference proteome</keyword>
<evidence type="ECO:0000313" key="9">
    <source>
        <dbReference type="EMBL" id="EWM22399.1"/>
    </source>
</evidence>
<protein>
    <recommendedName>
        <fullName evidence="7">2-C-methyl-D-erythritol 4-phosphate cytidylyltransferase, chloroplastic</fullName>
        <ecNumber evidence="3">2.7.7.60</ecNumber>
    </recommendedName>
</protein>
<comment type="caution">
    <text evidence="9">The sequence shown here is derived from an EMBL/GenBank/DDBJ whole genome shotgun (WGS) entry which is preliminary data.</text>
</comment>
<sequence>MTTVHGSSYRFIWFGLEMVSLFIHFTCLLPLLIGTPVTRAFMPRLNGATFLGPSNALSPVNVAHSRNRGIFCMRSNEMITVEGVSVVLLAGGVGKRMKADRPKQFIELLGKPVLLHSLEIFSTLPGVNRIVIVLDKSYRQEFSFLQEEDPRIVFADPGKERQDSVFNGFSQTLPDASVVCIHDSARPLVSQSAVLASLRDGSVHGAAVLGVPMKATVKESADGEFVLRTMNRSRLWEIQTPQVIKPDILSEAFALVTEKGLEVTDDVSMVEQVGRPVKLTMGEYTNIKLTTPEDIGVAEGFLRERAEGKL</sequence>
<dbReference type="InterPro" id="IPR018294">
    <property type="entry name" value="ISPD_synthase_CS"/>
</dbReference>
<dbReference type="UniPathway" id="UPA00056">
    <property type="reaction ID" value="UER00093"/>
</dbReference>
<gene>
    <name evidence="9" type="ORF">Naga_100067g6</name>
</gene>
<dbReference type="InterPro" id="IPR029044">
    <property type="entry name" value="Nucleotide-diphossugar_trans"/>
</dbReference>
<evidence type="ECO:0000256" key="6">
    <source>
        <dbReference type="ARBA" id="ARBA00023229"/>
    </source>
</evidence>
<keyword evidence="5 9" id="KW-0548">Nucleotidyltransferase</keyword>
<feature type="transmembrane region" description="Helical" evidence="8">
    <location>
        <begin position="12"/>
        <end position="34"/>
    </location>
</feature>
<dbReference type="Proteomes" id="UP000019335">
    <property type="component" value="Unassembled WGS sequence"/>
</dbReference>
<dbReference type="InterPro" id="IPR050088">
    <property type="entry name" value="IspD/TarI_cytidylyltransf_bact"/>
</dbReference>
<dbReference type="OrthoDB" id="414267at2759"/>
<dbReference type="AlphaFoldDB" id="W7TNV7"/>
<keyword evidence="4 9" id="KW-0808">Transferase</keyword>
<dbReference type="Gene3D" id="3.90.550.10">
    <property type="entry name" value="Spore Coat Polysaccharide Biosynthesis Protein SpsA, Chain A"/>
    <property type="match status" value="1"/>
</dbReference>
<dbReference type="InterPro" id="IPR001228">
    <property type="entry name" value="IspD"/>
</dbReference>
<dbReference type="NCBIfam" id="TIGR00453">
    <property type="entry name" value="ispD"/>
    <property type="match status" value="1"/>
</dbReference>
<dbReference type="PROSITE" id="PS01295">
    <property type="entry name" value="ISPD"/>
    <property type="match status" value="1"/>
</dbReference>
<dbReference type="InterPro" id="IPR034683">
    <property type="entry name" value="IspD/TarI"/>
</dbReference>
<evidence type="ECO:0000256" key="1">
    <source>
        <dbReference type="ARBA" id="ARBA00004787"/>
    </source>
</evidence>
<accession>W7TNV7</accession>
<evidence type="ECO:0000256" key="3">
    <source>
        <dbReference type="ARBA" id="ARBA00012526"/>
    </source>
</evidence>
<comment type="pathway">
    <text evidence="1">Isoprenoid biosynthesis; isopentenyl diphosphate biosynthesis via DXP pathway; isopentenyl diphosphate from 1-deoxy-D-xylulose 5-phosphate: step 2/6.</text>
</comment>
<dbReference type="PANTHER" id="PTHR32125">
    <property type="entry name" value="2-C-METHYL-D-ERYTHRITOL 4-PHOSPHATE CYTIDYLYLTRANSFERASE, CHLOROPLASTIC"/>
    <property type="match status" value="1"/>
</dbReference>
<evidence type="ECO:0000256" key="5">
    <source>
        <dbReference type="ARBA" id="ARBA00022695"/>
    </source>
</evidence>
<dbReference type="GO" id="GO:0019288">
    <property type="term" value="P:isopentenyl diphosphate biosynthetic process, methylerythritol 4-phosphate pathway"/>
    <property type="evidence" value="ECO:0007669"/>
    <property type="project" value="UniProtKB-UniPathway"/>
</dbReference>
<comment type="similarity">
    <text evidence="2">Belongs to the IspD/TarI cytidylyltransferase family. IspD subfamily.</text>
</comment>
<evidence type="ECO:0000256" key="4">
    <source>
        <dbReference type="ARBA" id="ARBA00022679"/>
    </source>
</evidence>
<keyword evidence="8" id="KW-0812">Transmembrane</keyword>
<reference evidence="9 10" key="1">
    <citation type="journal article" date="2014" name="Mol. Plant">
        <title>Chromosome Scale Genome Assembly and Transcriptome Profiling of Nannochloropsis gaditana in Nitrogen Depletion.</title>
        <authorList>
            <person name="Corteggiani Carpinelli E."/>
            <person name="Telatin A."/>
            <person name="Vitulo N."/>
            <person name="Forcato C."/>
            <person name="D'Angelo M."/>
            <person name="Schiavon R."/>
            <person name="Vezzi A."/>
            <person name="Giacometti G.M."/>
            <person name="Morosinotto T."/>
            <person name="Valle G."/>
        </authorList>
    </citation>
    <scope>NUCLEOTIDE SEQUENCE [LARGE SCALE GENOMIC DNA]</scope>
    <source>
        <strain evidence="9 10">B-31</strain>
    </source>
</reference>
<evidence type="ECO:0000256" key="8">
    <source>
        <dbReference type="SAM" id="Phobius"/>
    </source>
</evidence>
<dbReference type="SUPFAM" id="SSF53448">
    <property type="entry name" value="Nucleotide-diphospho-sugar transferases"/>
    <property type="match status" value="1"/>
</dbReference>
<keyword evidence="8" id="KW-1133">Transmembrane helix</keyword>
<dbReference type="EC" id="2.7.7.60" evidence="3"/>
<evidence type="ECO:0000256" key="7">
    <source>
        <dbReference type="ARBA" id="ARBA00069967"/>
    </source>
</evidence>
<dbReference type="HAMAP" id="MF_00108">
    <property type="entry name" value="IspD"/>
    <property type="match status" value="1"/>
</dbReference>
<name>W7TNV7_9STRA</name>
<dbReference type="Pfam" id="PF01128">
    <property type="entry name" value="IspD"/>
    <property type="match status" value="1"/>
</dbReference>
<keyword evidence="8" id="KW-0472">Membrane</keyword>
<dbReference type="PANTHER" id="PTHR32125:SF4">
    <property type="entry name" value="2-C-METHYL-D-ERYTHRITOL 4-PHOSPHATE CYTIDYLYLTRANSFERASE, CHLOROPLASTIC"/>
    <property type="match status" value="1"/>
</dbReference>
<dbReference type="EMBL" id="AZIL01002193">
    <property type="protein sequence ID" value="EWM22399.1"/>
    <property type="molecule type" value="Genomic_DNA"/>
</dbReference>
<proteinExistence type="inferred from homology"/>
<dbReference type="FunFam" id="3.90.550.10:FF:000003">
    <property type="entry name" value="2-C-methyl-D-erythritol 4-phosphate cytidylyltransferase"/>
    <property type="match status" value="1"/>
</dbReference>
<dbReference type="CDD" id="cd02516">
    <property type="entry name" value="CDP-ME_synthetase"/>
    <property type="match status" value="1"/>
</dbReference>
<evidence type="ECO:0000313" key="10">
    <source>
        <dbReference type="Proteomes" id="UP000019335"/>
    </source>
</evidence>
<keyword evidence="6" id="KW-0414">Isoprene biosynthesis</keyword>